<dbReference type="KEGG" id="more:E1B28_009523"/>
<comment type="subcellular location">
    <subcellularLocation>
        <location evidence="1 7">Secreted</location>
        <location evidence="1 7">Cell wall</location>
    </subcellularLocation>
</comment>
<evidence type="ECO:0000256" key="4">
    <source>
        <dbReference type="ARBA" id="ARBA00022525"/>
    </source>
</evidence>
<organism evidence="8 9">
    <name type="scientific">Marasmius oreades</name>
    <name type="common">fairy-ring Marasmius</name>
    <dbReference type="NCBI Taxonomy" id="181124"/>
    <lineage>
        <taxon>Eukaryota</taxon>
        <taxon>Fungi</taxon>
        <taxon>Dikarya</taxon>
        <taxon>Basidiomycota</taxon>
        <taxon>Agaricomycotina</taxon>
        <taxon>Agaricomycetes</taxon>
        <taxon>Agaricomycetidae</taxon>
        <taxon>Agaricales</taxon>
        <taxon>Marasmiineae</taxon>
        <taxon>Marasmiaceae</taxon>
        <taxon>Marasmius</taxon>
    </lineage>
</organism>
<dbReference type="AlphaFoldDB" id="A0A9P7RWS1"/>
<accession>A0A9P7RWS1</accession>
<feature type="signal peptide" evidence="7">
    <location>
        <begin position="1"/>
        <end position="18"/>
    </location>
</feature>
<dbReference type="GO" id="GO:0005199">
    <property type="term" value="F:structural constituent of cell wall"/>
    <property type="evidence" value="ECO:0007669"/>
    <property type="project" value="InterPro"/>
</dbReference>
<dbReference type="GeneID" id="66078599"/>
<comment type="subunit">
    <text evidence="6">Self-assembles to form functional amyloid fibrils called rodlets. Self-assembly into fibrillar rodlets occurs spontaneously at hydrophobic:hydrophilic interfaces and the rodlets further associate laterally to form amphipathic monolayers.</text>
</comment>
<evidence type="ECO:0000256" key="7">
    <source>
        <dbReference type="RuleBase" id="RU365009"/>
    </source>
</evidence>
<keyword evidence="3 7" id="KW-0134">Cell wall</keyword>
<protein>
    <recommendedName>
        <fullName evidence="7">Hydrophobin</fullName>
    </recommendedName>
</protein>
<dbReference type="Pfam" id="PF01185">
    <property type="entry name" value="Hydrophobin"/>
    <property type="match status" value="1"/>
</dbReference>
<evidence type="ECO:0000256" key="2">
    <source>
        <dbReference type="ARBA" id="ARBA00010446"/>
    </source>
</evidence>
<keyword evidence="4 7" id="KW-0964">Secreted</keyword>
<evidence type="ECO:0000313" key="8">
    <source>
        <dbReference type="EMBL" id="KAG7090403.1"/>
    </source>
</evidence>
<dbReference type="SMART" id="SM00075">
    <property type="entry name" value="HYDRO"/>
    <property type="match status" value="1"/>
</dbReference>
<dbReference type="GO" id="GO:0009277">
    <property type="term" value="C:fungal-type cell wall"/>
    <property type="evidence" value="ECO:0007669"/>
    <property type="project" value="InterPro"/>
</dbReference>
<reference evidence="8" key="1">
    <citation type="journal article" date="2021" name="Genome Biol. Evol.">
        <title>The assembled and annotated genome of the fairy-ring fungus Marasmius oreades.</title>
        <authorList>
            <person name="Hiltunen M."/>
            <person name="Ament-Velasquez S.L."/>
            <person name="Johannesson H."/>
        </authorList>
    </citation>
    <scope>NUCLEOTIDE SEQUENCE</scope>
    <source>
        <strain evidence="8">03SP1</strain>
    </source>
</reference>
<keyword evidence="7" id="KW-0732">Signal</keyword>
<dbReference type="Proteomes" id="UP001049176">
    <property type="component" value="Chromosome 6"/>
</dbReference>
<name>A0A9P7RWS1_9AGAR</name>
<dbReference type="CDD" id="cd23507">
    <property type="entry name" value="hydrophobin_I"/>
    <property type="match status" value="1"/>
</dbReference>
<evidence type="ECO:0000256" key="3">
    <source>
        <dbReference type="ARBA" id="ARBA00022512"/>
    </source>
</evidence>
<evidence type="ECO:0000256" key="6">
    <source>
        <dbReference type="ARBA" id="ARBA00093546"/>
    </source>
</evidence>
<comment type="caution">
    <text evidence="8">The sequence shown here is derived from an EMBL/GenBank/DDBJ whole genome shotgun (WGS) entry which is preliminary data.</text>
</comment>
<evidence type="ECO:0000256" key="5">
    <source>
        <dbReference type="ARBA" id="ARBA00023157"/>
    </source>
</evidence>
<keyword evidence="9" id="KW-1185">Reference proteome</keyword>
<evidence type="ECO:0000313" key="9">
    <source>
        <dbReference type="Proteomes" id="UP001049176"/>
    </source>
</evidence>
<sequence length="120" mass="11900">MLFNKFFTVSALTTLAAATAIERRTGTPNQQCPGLQCCQQTGLASSTSIISAVTALDPLGLTGLLLALLGAPLNALVGLNCSPITVIGGGNGACSGGTTVVCNDNSHGGLLNIGCVPITI</sequence>
<proteinExistence type="inferred from homology"/>
<comment type="similarity">
    <text evidence="2 7">Belongs to the fungal hydrophobin family.</text>
</comment>
<dbReference type="RefSeq" id="XP_043006873.1">
    <property type="nucleotide sequence ID" value="XM_043154418.1"/>
</dbReference>
<evidence type="ECO:0000256" key="1">
    <source>
        <dbReference type="ARBA" id="ARBA00004191"/>
    </source>
</evidence>
<dbReference type="InterPro" id="IPR001338">
    <property type="entry name" value="Class_I_Hydrophobin"/>
</dbReference>
<feature type="chain" id="PRO_5040533284" description="Hydrophobin" evidence="7">
    <location>
        <begin position="19"/>
        <end position="120"/>
    </location>
</feature>
<gene>
    <name evidence="8" type="ORF">E1B28_009523</name>
</gene>
<keyword evidence="5 7" id="KW-1015">Disulfide bond</keyword>
<dbReference type="EMBL" id="CM032186">
    <property type="protein sequence ID" value="KAG7090403.1"/>
    <property type="molecule type" value="Genomic_DNA"/>
</dbReference>